<dbReference type="EC" id="2.3.1.179" evidence="3 14"/>
<dbReference type="Gene3D" id="3.40.47.10">
    <property type="match status" value="1"/>
</dbReference>
<evidence type="ECO:0000256" key="15">
    <source>
        <dbReference type="PIRSR" id="PIRSR000447-1"/>
    </source>
</evidence>
<dbReference type="EMBL" id="FNHQ01000038">
    <property type="protein sequence ID" value="SDN32171.1"/>
    <property type="molecule type" value="Genomic_DNA"/>
</dbReference>
<evidence type="ECO:0000313" key="18">
    <source>
        <dbReference type="EMBL" id="SDN32171.1"/>
    </source>
</evidence>
<evidence type="ECO:0000256" key="5">
    <source>
        <dbReference type="ARBA" id="ARBA00022516"/>
    </source>
</evidence>
<dbReference type="CDD" id="cd00834">
    <property type="entry name" value="KAS_I_II"/>
    <property type="match status" value="1"/>
</dbReference>
<dbReference type="GO" id="GO:0030497">
    <property type="term" value="P:fatty acid elongation"/>
    <property type="evidence" value="ECO:0007669"/>
    <property type="project" value="UniProtKB-ARBA"/>
</dbReference>
<evidence type="ECO:0000256" key="3">
    <source>
        <dbReference type="ARBA" id="ARBA00012356"/>
    </source>
</evidence>
<dbReference type="STRING" id="349095.SAMN05660299_02513"/>
<dbReference type="SUPFAM" id="SSF53901">
    <property type="entry name" value="Thiolase-like"/>
    <property type="match status" value="2"/>
</dbReference>
<evidence type="ECO:0000256" key="2">
    <source>
        <dbReference type="ARBA" id="ARBA00008467"/>
    </source>
</evidence>
<feature type="domain" description="Ketosynthase family 3 (KS3)" evidence="17">
    <location>
        <begin position="3"/>
        <end position="408"/>
    </location>
</feature>
<dbReference type="UniPathway" id="UPA00094"/>
<evidence type="ECO:0000256" key="16">
    <source>
        <dbReference type="RuleBase" id="RU003694"/>
    </source>
</evidence>
<accession>A0A1H0AFT1</accession>
<evidence type="ECO:0000259" key="17">
    <source>
        <dbReference type="PROSITE" id="PS52004"/>
    </source>
</evidence>
<evidence type="ECO:0000313" key="19">
    <source>
        <dbReference type="Proteomes" id="UP000199309"/>
    </source>
</evidence>
<dbReference type="PROSITE" id="PS52004">
    <property type="entry name" value="KS3_2"/>
    <property type="match status" value="1"/>
</dbReference>
<dbReference type="InterPro" id="IPR000794">
    <property type="entry name" value="Beta-ketoacyl_synthase"/>
</dbReference>
<gene>
    <name evidence="18" type="ORF">SAMN05660299_02513</name>
</gene>
<evidence type="ECO:0000256" key="8">
    <source>
        <dbReference type="ARBA" id="ARBA00023098"/>
    </source>
</evidence>
<keyword evidence="9 14" id="KW-0275">Fatty acid biosynthesis</keyword>
<sequence>MIKRRVVITGMGAVTSQGMGVSKIWDTVKRGISGISIIEKINTKMLSVKNAAEIKSFDPQDFLSKKDANHMDLFIQYAVVAANMAMEECRIHITDMDHSRAGSIIGTGIGGIGTIERQYEIFQNKGLGHVSPYLIPMILPNMANGQIAIKYGLNGFSECIVTACASSNNAIGDAFQLIRDNKMDFMLAGGAEAPITVLTIAGFTAMKAMSTAADPLTASRPFDLLRDGFVIGEGAAILALESLEHAVTRGADIIAEIVGYGCNNDAFHITANKPAGIAACMQAALVDAGVIPEQVGYINAHATSTPLGDKNETAAIKMVFGGHAKKLAISATKSMTGHLLGAAGGIETILTAKALQEQYVPPTMNYQTKDPACDLDYVPNVGRNQKFSIALTNSFGFGGQNAVLVLREFKNGNSI</sequence>
<keyword evidence="10 14" id="KW-0012">Acyltransferase</keyword>
<name>A0A1H0AFT1_9FIRM</name>
<evidence type="ECO:0000256" key="4">
    <source>
        <dbReference type="ARBA" id="ARBA00014657"/>
    </source>
</evidence>
<evidence type="ECO:0000256" key="10">
    <source>
        <dbReference type="ARBA" id="ARBA00023315"/>
    </source>
</evidence>
<dbReference type="FunFam" id="3.40.47.10:FF:000018">
    <property type="entry name" value="3-oxoacyl-[acyl-carrier-protein] synthase 2"/>
    <property type="match status" value="1"/>
</dbReference>
<comment type="similarity">
    <text evidence="2 14 16">Belongs to the thiolase-like superfamily. Beta-ketoacyl-ACP synthases family.</text>
</comment>
<evidence type="ECO:0000256" key="13">
    <source>
        <dbReference type="ARBA" id="ARBA00047659"/>
    </source>
</evidence>
<dbReference type="InterPro" id="IPR014031">
    <property type="entry name" value="Ketoacyl_synth_C"/>
</dbReference>
<dbReference type="Pfam" id="PF00109">
    <property type="entry name" value="ketoacyl-synt"/>
    <property type="match status" value="1"/>
</dbReference>
<evidence type="ECO:0000256" key="7">
    <source>
        <dbReference type="ARBA" id="ARBA00022832"/>
    </source>
</evidence>
<comment type="catalytic activity">
    <reaction evidence="13 14">
        <text>a fatty acyl-[ACP] + malonyl-[ACP] + H(+) = a 3-oxoacyl-[ACP] + holo-[ACP] + CO2</text>
        <dbReference type="Rhea" id="RHEA:22836"/>
        <dbReference type="Rhea" id="RHEA-COMP:9623"/>
        <dbReference type="Rhea" id="RHEA-COMP:9685"/>
        <dbReference type="Rhea" id="RHEA-COMP:9916"/>
        <dbReference type="Rhea" id="RHEA-COMP:14125"/>
        <dbReference type="ChEBI" id="CHEBI:15378"/>
        <dbReference type="ChEBI" id="CHEBI:16526"/>
        <dbReference type="ChEBI" id="CHEBI:64479"/>
        <dbReference type="ChEBI" id="CHEBI:78449"/>
        <dbReference type="ChEBI" id="CHEBI:78776"/>
        <dbReference type="ChEBI" id="CHEBI:138651"/>
    </reaction>
</comment>
<comment type="catalytic activity">
    <reaction evidence="12 14">
        <text>(9Z)-hexadecenoyl-[ACP] + malonyl-[ACP] + H(+) = 3-oxo-(11Z)-octadecenoyl-[ACP] + holo-[ACP] + CO2</text>
        <dbReference type="Rhea" id="RHEA:55040"/>
        <dbReference type="Rhea" id="RHEA-COMP:9623"/>
        <dbReference type="Rhea" id="RHEA-COMP:9685"/>
        <dbReference type="Rhea" id="RHEA-COMP:10800"/>
        <dbReference type="Rhea" id="RHEA-COMP:14074"/>
        <dbReference type="ChEBI" id="CHEBI:15378"/>
        <dbReference type="ChEBI" id="CHEBI:16526"/>
        <dbReference type="ChEBI" id="CHEBI:64479"/>
        <dbReference type="ChEBI" id="CHEBI:78449"/>
        <dbReference type="ChEBI" id="CHEBI:83989"/>
        <dbReference type="ChEBI" id="CHEBI:138538"/>
        <dbReference type="EC" id="2.3.1.179"/>
    </reaction>
</comment>
<keyword evidence="8" id="KW-0443">Lipid metabolism</keyword>
<comment type="pathway">
    <text evidence="1 14">Lipid metabolism; fatty acid biosynthesis.</text>
</comment>
<dbReference type="PROSITE" id="PS00606">
    <property type="entry name" value="KS3_1"/>
    <property type="match status" value="1"/>
</dbReference>
<dbReference type="Pfam" id="PF02801">
    <property type="entry name" value="Ketoacyl-synt_C"/>
    <property type="match status" value="1"/>
</dbReference>
<reference evidence="18 19" key="1">
    <citation type="submission" date="2016-10" db="EMBL/GenBank/DDBJ databases">
        <authorList>
            <person name="de Groot N.N."/>
        </authorList>
    </citation>
    <scope>NUCLEOTIDE SEQUENCE [LARGE SCALE GENOMIC DNA]</scope>
    <source>
        <strain evidence="18 19">DSM 16981</strain>
    </source>
</reference>
<dbReference type="InterPro" id="IPR016039">
    <property type="entry name" value="Thiolase-like"/>
</dbReference>
<evidence type="ECO:0000256" key="14">
    <source>
        <dbReference type="PIRNR" id="PIRNR000447"/>
    </source>
</evidence>
<evidence type="ECO:0000256" key="12">
    <source>
        <dbReference type="ARBA" id="ARBA00047318"/>
    </source>
</evidence>
<evidence type="ECO:0000256" key="9">
    <source>
        <dbReference type="ARBA" id="ARBA00023160"/>
    </source>
</evidence>
<dbReference type="PANTHER" id="PTHR11712:SF336">
    <property type="entry name" value="3-OXOACYL-[ACYL-CARRIER-PROTEIN] SYNTHASE, MITOCHONDRIAL"/>
    <property type="match status" value="1"/>
</dbReference>
<dbReference type="NCBIfam" id="TIGR03150">
    <property type="entry name" value="fabF"/>
    <property type="match status" value="1"/>
</dbReference>
<proteinExistence type="inferred from homology"/>
<dbReference type="InterPro" id="IPR017568">
    <property type="entry name" value="3-oxoacyl-ACP_synth-2"/>
</dbReference>
<dbReference type="InterPro" id="IPR014030">
    <property type="entry name" value="Ketoacyl_synth_N"/>
</dbReference>
<dbReference type="NCBIfam" id="NF005589">
    <property type="entry name" value="PRK07314.1"/>
    <property type="match status" value="1"/>
</dbReference>
<dbReference type="PANTHER" id="PTHR11712">
    <property type="entry name" value="POLYKETIDE SYNTHASE-RELATED"/>
    <property type="match status" value="1"/>
</dbReference>
<dbReference type="InterPro" id="IPR020841">
    <property type="entry name" value="PKS_Beta-ketoAc_synthase_dom"/>
</dbReference>
<dbReference type="FunFam" id="3.40.47.10:FF:000029">
    <property type="entry name" value="3-oxoacyl-[acyl-carrier-protein] synthase 1"/>
    <property type="match status" value="1"/>
</dbReference>
<evidence type="ECO:0000256" key="6">
    <source>
        <dbReference type="ARBA" id="ARBA00022679"/>
    </source>
</evidence>
<dbReference type="GO" id="GO:0005829">
    <property type="term" value="C:cytosol"/>
    <property type="evidence" value="ECO:0007669"/>
    <property type="project" value="TreeGrafter"/>
</dbReference>
<evidence type="ECO:0000256" key="11">
    <source>
        <dbReference type="ARBA" id="ARBA00024006"/>
    </source>
</evidence>
<dbReference type="RefSeq" id="WP_245675167.1">
    <property type="nucleotide sequence ID" value="NZ_FNHQ01000038.1"/>
</dbReference>
<dbReference type="InterPro" id="IPR018201">
    <property type="entry name" value="Ketoacyl_synth_AS"/>
</dbReference>
<protein>
    <recommendedName>
        <fullName evidence="4 14">3-oxoacyl-[acyl-carrier-protein] synthase 2</fullName>
        <ecNumber evidence="3 14">2.3.1.179</ecNumber>
    </recommendedName>
</protein>
<keyword evidence="5 14" id="KW-0444">Lipid biosynthesis</keyword>
<keyword evidence="6 14" id="KW-0808">Transferase</keyword>
<keyword evidence="7" id="KW-0276">Fatty acid metabolism</keyword>
<dbReference type="GO" id="GO:0004315">
    <property type="term" value="F:3-oxoacyl-[acyl-carrier-protein] synthase activity"/>
    <property type="evidence" value="ECO:0007669"/>
    <property type="project" value="UniProtKB-UniRule"/>
</dbReference>
<evidence type="ECO:0000256" key="1">
    <source>
        <dbReference type="ARBA" id="ARBA00005194"/>
    </source>
</evidence>
<keyword evidence="19" id="KW-1185">Reference proteome</keyword>
<comment type="function">
    <text evidence="11 14">Involved in the type II fatty acid elongation cycle. Catalyzes the elongation of a wide range of acyl-ACP by the addition of two carbons from malonyl-ACP to an acyl acceptor. Can efficiently catalyze the conversion of palmitoleoyl-ACP (cis-hexadec-9-enoyl-ACP) to cis-vaccenoyl-ACP (cis-octadec-11-enoyl-ACP), an essential step in the thermal regulation of fatty acid composition.</text>
</comment>
<dbReference type="PIRSF" id="PIRSF000447">
    <property type="entry name" value="KAS_II"/>
    <property type="match status" value="1"/>
</dbReference>
<dbReference type="Proteomes" id="UP000199309">
    <property type="component" value="Unassembled WGS sequence"/>
</dbReference>
<dbReference type="SMART" id="SM00825">
    <property type="entry name" value="PKS_KS"/>
    <property type="match status" value="1"/>
</dbReference>
<dbReference type="AlphaFoldDB" id="A0A1H0AFT1"/>
<organism evidence="18 19">
    <name type="scientific">Megasphaera paucivorans</name>
    <dbReference type="NCBI Taxonomy" id="349095"/>
    <lineage>
        <taxon>Bacteria</taxon>
        <taxon>Bacillati</taxon>
        <taxon>Bacillota</taxon>
        <taxon>Negativicutes</taxon>
        <taxon>Veillonellales</taxon>
        <taxon>Veillonellaceae</taxon>
        <taxon>Megasphaera</taxon>
    </lineage>
</organism>
<feature type="active site" description="For beta-ketoacyl synthase activity" evidence="15">
    <location>
        <position position="164"/>
    </location>
</feature>